<protein>
    <recommendedName>
        <fullName evidence="2">DC1 domain-containing protein</fullName>
    </recommendedName>
</protein>
<sequence>MLDGELYEAHVSHPGHKLRFYSKAPDPNYECYGCKLPGDTNSYLRCPYENCSFYLHRVCYKFKPSHPPAWHKFFPHCEFLLYDGITAEVSDHSGDFSYCDACGEDIRGFRYRCRPDDDSHPQGNHDVHPTCFHRKDDITMNSGVRLELKDKVKSRCLLCKKRYPAEECVGFTGWKWVSEDREYWGFPYCFTGTKMCFHLKCLNEELRKQMK</sequence>
<dbReference type="AlphaFoldDB" id="A0AAF0WPQ2"/>
<dbReference type="EMBL" id="CP093345">
    <property type="protein sequence ID" value="WOG93507.1"/>
    <property type="molecule type" value="Genomic_DNA"/>
</dbReference>
<gene>
    <name evidence="3" type="ORF">DCAR_0312792</name>
</gene>
<dbReference type="InterPro" id="IPR046349">
    <property type="entry name" value="C1-like_sf"/>
</dbReference>
<dbReference type="PANTHER" id="PTHR46477">
    <property type="entry name" value="CYSTEINE/HISTIDINE-RICH C1 DOMAIN FAMILY PROTEIN"/>
    <property type="match status" value="1"/>
</dbReference>
<dbReference type="Pfam" id="PF03107">
    <property type="entry name" value="C1_2"/>
    <property type="match status" value="1"/>
</dbReference>
<evidence type="ECO:0000259" key="2">
    <source>
        <dbReference type="Pfam" id="PF03107"/>
    </source>
</evidence>
<accession>A0AAF0WPQ2</accession>
<dbReference type="Proteomes" id="UP000077755">
    <property type="component" value="Chromosome 3"/>
</dbReference>
<keyword evidence="1" id="KW-0677">Repeat</keyword>
<dbReference type="InterPro" id="IPR004146">
    <property type="entry name" value="DC1"/>
</dbReference>
<reference evidence="3" key="2">
    <citation type="submission" date="2022-03" db="EMBL/GenBank/DDBJ databases">
        <title>Draft title - Genomic analysis of global carrot germplasm unveils the trajectory of domestication and the origin of high carotenoid orange carrot.</title>
        <authorList>
            <person name="Iorizzo M."/>
            <person name="Ellison S."/>
            <person name="Senalik D."/>
            <person name="Macko-Podgorni A."/>
            <person name="Grzebelus D."/>
            <person name="Bostan H."/>
            <person name="Rolling W."/>
            <person name="Curaba J."/>
            <person name="Simon P."/>
        </authorList>
    </citation>
    <scope>NUCLEOTIDE SEQUENCE</scope>
    <source>
        <tissue evidence="3">Leaf</tissue>
    </source>
</reference>
<dbReference type="SUPFAM" id="SSF57889">
    <property type="entry name" value="Cysteine-rich domain"/>
    <property type="match status" value="1"/>
</dbReference>
<evidence type="ECO:0000313" key="4">
    <source>
        <dbReference type="Proteomes" id="UP000077755"/>
    </source>
</evidence>
<proteinExistence type="predicted"/>
<dbReference type="PANTHER" id="PTHR46477:SF15">
    <property type="entry name" value="CYSTEINE_HISTIDINE-RICH C1 DOMAIN PROTEIN"/>
    <property type="match status" value="1"/>
</dbReference>
<organism evidence="3 4">
    <name type="scientific">Daucus carota subsp. sativus</name>
    <name type="common">Carrot</name>
    <dbReference type="NCBI Taxonomy" id="79200"/>
    <lineage>
        <taxon>Eukaryota</taxon>
        <taxon>Viridiplantae</taxon>
        <taxon>Streptophyta</taxon>
        <taxon>Embryophyta</taxon>
        <taxon>Tracheophyta</taxon>
        <taxon>Spermatophyta</taxon>
        <taxon>Magnoliopsida</taxon>
        <taxon>eudicotyledons</taxon>
        <taxon>Gunneridae</taxon>
        <taxon>Pentapetalae</taxon>
        <taxon>asterids</taxon>
        <taxon>campanulids</taxon>
        <taxon>Apiales</taxon>
        <taxon>Apiaceae</taxon>
        <taxon>Apioideae</taxon>
        <taxon>Scandiceae</taxon>
        <taxon>Daucinae</taxon>
        <taxon>Daucus</taxon>
        <taxon>Daucus sect. Daucus</taxon>
    </lineage>
</organism>
<evidence type="ECO:0000313" key="3">
    <source>
        <dbReference type="EMBL" id="WOG93507.1"/>
    </source>
</evidence>
<keyword evidence="4" id="KW-1185">Reference proteome</keyword>
<reference evidence="3" key="1">
    <citation type="journal article" date="2016" name="Nat. Genet.">
        <title>A high-quality carrot genome assembly provides new insights into carotenoid accumulation and asterid genome evolution.</title>
        <authorList>
            <person name="Iorizzo M."/>
            <person name="Ellison S."/>
            <person name="Senalik D."/>
            <person name="Zeng P."/>
            <person name="Satapoomin P."/>
            <person name="Huang J."/>
            <person name="Bowman M."/>
            <person name="Iovene M."/>
            <person name="Sanseverino W."/>
            <person name="Cavagnaro P."/>
            <person name="Yildiz M."/>
            <person name="Macko-Podgorni A."/>
            <person name="Moranska E."/>
            <person name="Grzebelus E."/>
            <person name="Grzebelus D."/>
            <person name="Ashrafi H."/>
            <person name="Zheng Z."/>
            <person name="Cheng S."/>
            <person name="Spooner D."/>
            <person name="Van Deynze A."/>
            <person name="Simon P."/>
        </authorList>
    </citation>
    <scope>NUCLEOTIDE SEQUENCE</scope>
    <source>
        <tissue evidence="3">Leaf</tissue>
    </source>
</reference>
<name>A0AAF0WPQ2_DAUCS</name>
<evidence type="ECO:0000256" key="1">
    <source>
        <dbReference type="ARBA" id="ARBA00022737"/>
    </source>
</evidence>
<feature type="domain" description="DC1" evidence="2">
    <location>
        <begin position="12"/>
        <end position="59"/>
    </location>
</feature>